<feature type="transmembrane region" description="Helical" evidence="7">
    <location>
        <begin position="285"/>
        <end position="302"/>
    </location>
</feature>
<gene>
    <name evidence="10" type="primary">LOC118404399</name>
    <name evidence="8" type="ORF">BRAFLDRAFT_119217</name>
</gene>
<evidence type="ECO:0000256" key="4">
    <source>
        <dbReference type="ARBA" id="ARBA00022989"/>
    </source>
</evidence>
<dbReference type="InParanoid" id="C3Y8D5"/>
<organism>
    <name type="scientific">Branchiostoma floridae</name>
    <name type="common">Florida lancelet</name>
    <name type="synonym">Amphioxus</name>
    <dbReference type="NCBI Taxonomy" id="7739"/>
    <lineage>
        <taxon>Eukaryota</taxon>
        <taxon>Metazoa</taxon>
        <taxon>Chordata</taxon>
        <taxon>Cephalochordata</taxon>
        <taxon>Leptocardii</taxon>
        <taxon>Amphioxiformes</taxon>
        <taxon>Branchiostomatidae</taxon>
        <taxon>Branchiostoma</taxon>
    </lineage>
</organism>
<sequence length="574" mass="63647">MAETETTLLVGKRANNAPDETSPSSAEDAKFSSKLGMFLTSIGCAVGTGNVWRFPRIVANNSGEKGGLQFLLVWVAFLFLWSIPLIVLEYAVGRFTKRAAPTTFYRLLGGKTTWMGLWINMINFLVGGYYSVLVGYTLFYMVHCMFFPLPTTLQDSQAIWRGFVDESSLPVATHFVVTLGCTIVIWRGVESIERVMKFIIPWLLVLVLVIFIWTLTLTGAWQGVVYLFTPDWALLGTPRLWVDALSQNAVDTSAGWGQYLVLGTSMAANQGAVQMGVLVPTANNAISLMSAAMTFATVFSMYTRLNQGQSAGGAVKLLKENGPANTGLTFIWMPILFSNMTGGRVIASLFFLALAMAGVSSYVIMINTSVQPLVDLGLRREVSVVLLSLLSFLLGIPSALSPKVLANQDFVWGASLIFSGLMLVFLFWRYGSSDFRVNLVNQAGAEDGDWKVPKAYEWLVKYVLPIEGTVVVVWWVVHTVQKETVPWYEIGIDTLTTAFLEWTILFTLLIGLNIILCVFQPQVSHWWRSLAAASHDNFSRCCKKRKREDDKDIGLEELNPSSQAKNVGYDTLQR</sequence>
<evidence type="ECO:0000256" key="2">
    <source>
        <dbReference type="ARBA" id="ARBA00022448"/>
    </source>
</evidence>
<dbReference type="GO" id="GO:0016020">
    <property type="term" value="C:membrane"/>
    <property type="evidence" value="ECO:0007669"/>
    <property type="project" value="UniProtKB-SubCell"/>
</dbReference>
<protein>
    <submittedName>
        <fullName evidence="10">Uncharacterized sodium-dependent transporter YocR-like</fullName>
    </submittedName>
</protein>
<feature type="binding site" evidence="6">
    <location>
        <position position="46"/>
    </location>
    <ligand>
        <name>Na(+)</name>
        <dbReference type="ChEBI" id="CHEBI:29101"/>
        <label>1</label>
    </ligand>
</feature>
<accession>C3Y8D5</accession>
<evidence type="ECO:0000256" key="5">
    <source>
        <dbReference type="ARBA" id="ARBA00023136"/>
    </source>
</evidence>
<name>C3Y8D5_BRAFL</name>
<keyword evidence="9" id="KW-1185">Reference proteome</keyword>
<dbReference type="STRING" id="7739.C3Y8D5"/>
<keyword evidence="3 7" id="KW-0812">Transmembrane</keyword>
<dbReference type="PRINTS" id="PR00176">
    <property type="entry name" value="NANEUSMPORT"/>
</dbReference>
<feature type="transmembrane region" description="Helical" evidence="7">
    <location>
        <begin position="497"/>
        <end position="519"/>
    </location>
</feature>
<comment type="subcellular location">
    <subcellularLocation>
        <location evidence="1">Membrane</location>
        <topology evidence="1">Multi-pass membrane protein</topology>
    </subcellularLocation>
</comment>
<feature type="binding site" evidence="6">
    <location>
        <position position="283"/>
    </location>
    <ligand>
        <name>Na(+)</name>
        <dbReference type="ChEBI" id="CHEBI:29101"/>
        <label>1</label>
    </ligand>
</feature>
<reference evidence="10" key="3">
    <citation type="submission" date="2025-04" db="UniProtKB">
        <authorList>
            <consortium name="RefSeq"/>
        </authorList>
    </citation>
    <scope>IDENTIFICATION</scope>
    <source>
        <strain evidence="10">S238N-H82</strain>
        <tissue evidence="10">Testes</tissue>
    </source>
</reference>
<dbReference type="AlphaFoldDB" id="C3Y8D5"/>
<keyword evidence="5 7" id="KW-0472">Membrane</keyword>
<evidence type="ECO:0000313" key="8">
    <source>
        <dbReference type="EMBL" id="EEN63372.1"/>
    </source>
</evidence>
<reference evidence="8" key="1">
    <citation type="journal article" date="2008" name="Nature">
        <title>The amphioxus genome and the evolution of the chordate karyotype.</title>
        <authorList>
            <consortium name="US DOE Joint Genome Institute (JGI-PGF)"/>
            <person name="Putnam N.H."/>
            <person name="Butts T."/>
            <person name="Ferrier D.E.K."/>
            <person name="Furlong R.F."/>
            <person name="Hellsten U."/>
            <person name="Kawashima T."/>
            <person name="Robinson-Rechavi M."/>
            <person name="Shoguchi E."/>
            <person name="Terry A."/>
            <person name="Yu J.-K."/>
            <person name="Benito-Gutierrez E.L."/>
            <person name="Dubchak I."/>
            <person name="Garcia-Fernandez J."/>
            <person name="Gibson-Brown J.J."/>
            <person name="Grigoriev I.V."/>
            <person name="Horton A.C."/>
            <person name="de Jong P.J."/>
            <person name="Jurka J."/>
            <person name="Kapitonov V.V."/>
            <person name="Kohara Y."/>
            <person name="Kuroki Y."/>
            <person name="Lindquist E."/>
            <person name="Lucas S."/>
            <person name="Osoegawa K."/>
            <person name="Pennacchio L.A."/>
            <person name="Salamov A.A."/>
            <person name="Satou Y."/>
            <person name="Sauka-Spengler T."/>
            <person name="Schmutz J."/>
            <person name="Shin-I T."/>
            <person name="Toyoda A."/>
            <person name="Bronner-Fraser M."/>
            <person name="Fujiyama A."/>
            <person name="Holland L.Z."/>
            <person name="Holland P.W.H."/>
            <person name="Satoh N."/>
            <person name="Rokhsar D.S."/>
        </authorList>
    </citation>
    <scope>NUCLEOTIDE SEQUENCE [LARGE SCALE GENOMIC DNA]</scope>
    <source>
        <strain evidence="8">S238N-H82</strain>
        <tissue evidence="8">Testes</tissue>
    </source>
</reference>
<evidence type="ECO:0000313" key="9">
    <source>
        <dbReference type="Proteomes" id="UP000001554"/>
    </source>
</evidence>
<feature type="transmembrane region" description="Helical" evidence="7">
    <location>
        <begin position="410"/>
        <end position="428"/>
    </location>
</feature>
<feature type="transmembrane region" description="Helical" evidence="7">
    <location>
        <begin position="169"/>
        <end position="186"/>
    </location>
</feature>
<dbReference type="GeneID" id="118404399"/>
<feature type="binding site" evidence="6">
    <location>
        <position position="50"/>
    </location>
    <ligand>
        <name>Na(+)</name>
        <dbReference type="ChEBI" id="CHEBI:29101"/>
        <label>1</label>
    </ligand>
</feature>
<feature type="transmembrane region" description="Helical" evidence="7">
    <location>
        <begin position="346"/>
        <end position="370"/>
    </location>
</feature>
<feature type="transmembrane region" description="Helical" evidence="7">
    <location>
        <begin position="459"/>
        <end position="477"/>
    </location>
</feature>
<keyword evidence="6" id="KW-0479">Metal-binding</keyword>
<dbReference type="OrthoDB" id="6280511at2759"/>
<keyword evidence="2" id="KW-0813">Transport</keyword>
<dbReference type="eggNOG" id="KOG3659">
    <property type="taxonomic scope" value="Eukaryota"/>
</dbReference>
<dbReference type="OMA" id="MIAYIEL"/>
<evidence type="ECO:0000256" key="1">
    <source>
        <dbReference type="ARBA" id="ARBA00004141"/>
    </source>
</evidence>
<reference evidence="9" key="2">
    <citation type="journal article" date="2020" name="Nat. Ecol. Evol.">
        <title>Deeply conserved synteny resolves early events in vertebrate evolution.</title>
        <authorList>
            <person name="Simakov O."/>
            <person name="Marletaz F."/>
            <person name="Yue J.X."/>
            <person name="O'Connell B."/>
            <person name="Jenkins J."/>
            <person name="Brandt A."/>
            <person name="Calef R."/>
            <person name="Tung C.H."/>
            <person name="Huang T.K."/>
            <person name="Schmutz J."/>
            <person name="Satoh N."/>
            <person name="Yu J.K."/>
            <person name="Putnam N.H."/>
            <person name="Green R.E."/>
            <person name="Rokhsar D.S."/>
        </authorList>
    </citation>
    <scope>NUCLEOTIDE SEQUENCE [LARGE SCALE GENOMIC DNA]</scope>
    <source>
        <strain evidence="9">S238N-H82</strain>
    </source>
</reference>
<feature type="binding site" evidence="6">
    <location>
        <position position="361"/>
    </location>
    <ligand>
        <name>Na(+)</name>
        <dbReference type="ChEBI" id="CHEBI:29101"/>
        <label>1</label>
    </ligand>
</feature>
<keyword evidence="6" id="KW-0915">Sodium</keyword>
<evidence type="ECO:0000256" key="3">
    <source>
        <dbReference type="ARBA" id="ARBA00022692"/>
    </source>
</evidence>
<dbReference type="Proteomes" id="UP000001554">
    <property type="component" value="Chromosome 17"/>
</dbReference>
<dbReference type="InterPro" id="IPR037272">
    <property type="entry name" value="SNS_sf"/>
</dbReference>
<evidence type="ECO:0000256" key="6">
    <source>
        <dbReference type="PIRSR" id="PIRSR600175-1"/>
    </source>
</evidence>
<keyword evidence="4 7" id="KW-1133">Transmembrane helix</keyword>
<dbReference type="RefSeq" id="XP_035659361.1">
    <property type="nucleotide sequence ID" value="XM_035803468.1"/>
</dbReference>
<dbReference type="SUPFAM" id="SSF161070">
    <property type="entry name" value="SNF-like"/>
    <property type="match status" value="1"/>
</dbReference>
<feature type="binding site" evidence="6">
    <location>
        <position position="43"/>
    </location>
    <ligand>
        <name>Na(+)</name>
        <dbReference type="ChEBI" id="CHEBI:29101"/>
        <label>1</label>
    </ligand>
</feature>
<dbReference type="NCBIfam" id="NF037979">
    <property type="entry name" value="Na_transp"/>
    <property type="match status" value="1"/>
</dbReference>
<dbReference type="EMBL" id="GG666491">
    <property type="protein sequence ID" value="EEN63372.1"/>
    <property type="molecule type" value="Genomic_DNA"/>
</dbReference>
<evidence type="ECO:0000256" key="7">
    <source>
        <dbReference type="SAM" id="Phobius"/>
    </source>
</evidence>
<feature type="transmembrane region" description="Helical" evidence="7">
    <location>
        <begin position="124"/>
        <end position="149"/>
    </location>
</feature>
<feature type="binding site" evidence="6">
    <location>
        <position position="45"/>
    </location>
    <ligand>
        <name>Na(+)</name>
        <dbReference type="ChEBI" id="CHEBI:29101"/>
        <label>1</label>
    </ligand>
</feature>
<dbReference type="GO" id="GO:0046872">
    <property type="term" value="F:metal ion binding"/>
    <property type="evidence" value="ECO:0007669"/>
    <property type="project" value="UniProtKB-KW"/>
</dbReference>
<feature type="transmembrane region" description="Helical" evidence="7">
    <location>
        <begin position="198"/>
        <end position="221"/>
    </location>
</feature>
<evidence type="ECO:0000313" key="10">
    <source>
        <dbReference type="RefSeq" id="XP_035659361.1"/>
    </source>
</evidence>
<feature type="transmembrane region" description="Helical" evidence="7">
    <location>
        <begin position="66"/>
        <end position="88"/>
    </location>
</feature>
<dbReference type="PROSITE" id="PS50267">
    <property type="entry name" value="NA_NEUROTRAN_SYMP_3"/>
    <property type="match status" value="1"/>
</dbReference>
<dbReference type="PANTHER" id="PTHR42948">
    <property type="entry name" value="TRANSPORTER"/>
    <property type="match status" value="1"/>
</dbReference>
<dbReference type="InterPro" id="IPR000175">
    <property type="entry name" value="Na/ntran_symport"/>
</dbReference>
<dbReference type="PANTHER" id="PTHR42948:SF1">
    <property type="entry name" value="TRANSPORTER"/>
    <property type="match status" value="1"/>
</dbReference>
<dbReference type="KEGG" id="bfo:118404399"/>
<dbReference type="Pfam" id="PF00209">
    <property type="entry name" value="SNF"/>
    <property type="match status" value="2"/>
</dbReference>
<proteinExistence type="predicted"/>